<sequence length="86" mass="9957">MIFKSIRKIFFNFTQKSWVLIMAVESEQVALILQLIILALVLYLLVTHAKDSTEGMAHLPTEEGNANKMEDMDFSRQHITMPEEYP</sequence>
<dbReference type="EMBL" id="MK500372">
    <property type="protein sequence ID" value="QBK87952.1"/>
    <property type="molecule type" value="Genomic_DNA"/>
</dbReference>
<organism evidence="2">
    <name type="scientific">Marseillevirus LCMAC202</name>
    <dbReference type="NCBI Taxonomy" id="2506606"/>
    <lineage>
        <taxon>Viruses</taxon>
        <taxon>Varidnaviria</taxon>
        <taxon>Bamfordvirae</taxon>
        <taxon>Nucleocytoviricota</taxon>
        <taxon>Megaviricetes</taxon>
        <taxon>Pimascovirales</taxon>
        <taxon>Pimascovirales incertae sedis</taxon>
        <taxon>Marseilleviridae</taxon>
    </lineage>
</organism>
<reference evidence="2" key="1">
    <citation type="journal article" date="2019" name="MBio">
        <title>Virus Genomes from Deep Sea Sediments Expand the Ocean Megavirome and Support Independent Origins of Viral Gigantism.</title>
        <authorList>
            <person name="Backstrom D."/>
            <person name="Yutin N."/>
            <person name="Jorgensen S.L."/>
            <person name="Dharamshi J."/>
            <person name="Homa F."/>
            <person name="Zaremba-Niedwiedzka K."/>
            <person name="Spang A."/>
            <person name="Wolf Y.I."/>
            <person name="Koonin E.V."/>
            <person name="Ettema T.J."/>
        </authorList>
    </citation>
    <scope>NUCLEOTIDE SEQUENCE</scope>
</reference>
<evidence type="ECO:0000313" key="2">
    <source>
        <dbReference type="EMBL" id="QBK87952.1"/>
    </source>
</evidence>
<accession>A0A481YXI6</accession>
<keyword evidence="1" id="KW-0472">Membrane</keyword>
<protein>
    <submittedName>
        <fullName evidence="2">Uncharacterized protein</fullName>
    </submittedName>
</protein>
<keyword evidence="1" id="KW-0812">Transmembrane</keyword>
<feature type="transmembrane region" description="Helical" evidence="1">
    <location>
        <begin position="28"/>
        <end position="46"/>
    </location>
</feature>
<evidence type="ECO:0000256" key="1">
    <source>
        <dbReference type="SAM" id="Phobius"/>
    </source>
</evidence>
<keyword evidence="1" id="KW-1133">Transmembrane helix</keyword>
<gene>
    <name evidence="2" type="ORF">LCMAC202_03130</name>
</gene>
<name>A0A481YXI6_9VIRU</name>
<proteinExistence type="predicted"/>